<sequence length="46" mass="5365">MIKDALFHKTSLASLIASSWALTDSRFLQSTDGQYRRFFDHSDDWV</sequence>
<protein>
    <submittedName>
        <fullName evidence="1">Uncharacterized protein</fullName>
    </submittedName>
</protein>
<dbReference type="HOGENOM" id="CLU_3184356_0_0_6"/>
<keyword evidence="2" id="KW-1185">Reference proteome</keyword>
<dbReference type="KEGG" id="hch:HCH_02320"/>
<evidence type="ECO:0000313" key="1">
    <source>
        <dbReference type="EMBL" id="ABC29143.1"/>
    </source>
</evidence>
<reference evidence="1 2" key="1">
    <citation type="journal article" date="2005" name="Nucleic Acids Res.">
        <title>Genomic blueprint of Hahella chejuensis, a marine microbe producing an algicidal agent.</title>
        <authorList>
            <person name="Jeong H."/>
            <person name="Yim J.H."/>
            <person name="Lee C."/>
            <person name="Choi S.-H."/>
            <person name="Park Y.K."/>
            <person name="Yoon S.H."/>
            <person name="Hur C.-G."/>
            <person name="Kang H.-Y."/>
            <person name="Kim D."/>
            <person name="Lee H.H."/>
            <person name="Park K.H."/>
            <person name="Park S.-H."/>
            <person name="Park H.-S."/>
            <person name="Lee H.K."/>
            <person name="Oh T.K."/>
            <person name="Kim J.F."/>
        </authorList>
    </citation>
    <scope>NUCLEOTIDE SEQUENCE [LARGE SCALE GENOMIC DNA]</scope>
    <source>
        <strain evidence="1 2">KCTC 2396</strain>
    </source>
</reference>
<organism evidence="1 2">
    <name type="scientific">Hahella chejuensis (strain KCTC 2396)</name>
    <dbReference type="NCBI Taxonomy" id="349521"/>
    <lineage>
        <taxon>Bacteria</taxon>
        <taxon>Pseudomonadati</taxon>
        <taxon>Pseudomonadota</taxon>
        <taxon>Gammaproteobacteria</taxon>
        <taxon>Oceanospirillales</taxon>
        <taxon>Hahellaceae</taxon>
        <taxon>Hahella</taxon>
    </lineage>
</organism>
<dbReference type="Proteomes" id="UP000000238">
    <property type="component" value="Chromosome"/>
</dbReference>
<name>Q2SJN1_HAHCH</name>
<evidence type="ECO:0000313" key="2">
    <source>
        <dbReference type="Proteomes" id="UP000000238"/>
    </source>
</evidence>
<dbReference type="STRING" id="349521.HCH_02320"/>
<dbReference type="EMBL" id="CP000155">
    <property type="protein sequence ID" value="ABC29143.1"/>
    <property type="molecule type" value="Genomic_DNA"/>
</dbReference>
<accession>Q2SJN1</accession>
<proteinExistence type="predicted"/>
<gene>
    <name evidence="1" type="ordered locus">HCH_02320</name>
</gene>
<dbReference type="AlphaFoldDB" id="Q2SJN1"/>